<protein>
    <recommendedName>
        <fullName evidence="9">Serine hydroxymethyltransferase</fullName>
        <shortName evidence="9">SHMT</shortName>
        <shortName evidence="9">Serine methylase</shortName>
        <ecNumber evidence="9">2.1.2.-</ecNumber>
    </recommendedName>
</protein>
<keyword evidence="8 9" id="KW-0663">Pyridoxal phosphate</keyword>
<comment type="function">
    <text evidence="9">Catalyzes the reversible interconversion of serine and glycine with a modified folate serving as the one-carbon carrier. Also exhibits a pteridine-independent aldolase activity toward beta-hydroxyamino acids, producing glycine and aldehydes, via a retro-aldol mechanism.</text>
</comment>
<dbReference type="PIRSF" id="PIRSF000412">
    <property type="entry name" value="SHMT"/>
    <property type="match status" value="1"/>
</dbReference>
<dbReference type="GO" id="GO:0030170">
    <property type="term" value="F:pyridoxal phosphate binding"/>
    <property type="evidence" value="ECO:0007669"/>
    <property type="project" value="UniProtKB-UniRule"/>
</dbReference>
<reference evidence="13 14" key="1">
    <citation type="journal article" date="2005" name="Environ. Microbiol.">
        <title>Genetic and functional properties of uncultivated thermophilic crenarchaeotes from a subsurface gold mine as revealed by analysis of genome fragments.</title>
        <authorList>
            <person name="Nunoura T."/>
            <person name="Hirayama H."/>
            <person name="Takami H."/>
            <person name="Oida H."/>
            <person name="Nishi S."/>
            <person name="Shimamura S."/>
            <person name="Suzuki Y."/>
            <person name="Inagaki F."/>
            <person name="Takai K."/>
            <person name="Nealson K.H."/>
            <person name="Horikoshi K."/>
        </authorList>
    </citation>
    <scope>NUCLEOTIDE SEQUENCE [LARGE SCALE GENOMIC DNA]</scope>
</reference>
<gene>
    <name evidence="9" type="primary">glyA</name>
    <name evidence="13" type="ORF">CSUB_C1396</name>
    <name evidence="12" type="ORF">HGMM_F22F09C31</name>
</gene>
<dbReference type="FunFam" id="3.40.640.10:FF:000101">
    <property type="entry name" value="Serine hydroxymethyltransferase"/>
    <property type="match status" value="1"/>
</dbReference>
<evidence type="ECO:0000259" key="11">
    <source>
        <dbReference type="Pfam" id="PF00464"/>
    </source>
</evidence>
<dbReference type="CDD" id="cd00378">
    <property type="entry name" value="SHMT"/>
    <property type="match status" value="1"/>
</dbReference>
<dbReference type="GO" id="GO:0035999">
    <property type="term" value="P:tetrahydrofolate interconversion"/>
    <property type="evidence" value="ECO:0007669"/>
    <property type="project" value="InterPro"/>
</dbReference>
<keyword evidence="7 9" id="KW-0808">Transferase</keyword>
<evidence type="ECO:0000313" key="13">
    <source>
        <dbReference type="EMBL" id="BAJ51247.1"/>
    </source>
</evidence>
<feature type="binding site" evidence="9">
    <location>
        <begin position="130"/>
        <end position="132"/>
    </location>
    <ligand>
        <name>(6S)-5,6,7,8-tetrahydrofolate</name>
        <dbReference type="ChEBI" id="CHEBI:57453"/>
    </ligand>
</feature>
<dbReference type="InterPro" id="IPR015422">
    <property type="entry name" value="PyrdxlP-dep_Trfase_small"/>
</dbReference>
<dbReference type="NCBIfam" id="NF000586">
    <property type="entry name" value="PRK00011.1"/>
    <property type="match status" value="1"/>
</dbReference>
<proteinExistence type="inferred from homology"/>
<accession>E6PBD6</accession>
<dbReference type="GO" id="GO:0004372">
    <property type="term" value="F:glycine hydroxymethyltransferase activity"/>
    <property type="evidence" value="ECO:0007669"/>
    <property type="project" value="UniProtKB-UniRule"/>
</dbReference>
<keyword evidence="13" id="KW-0489">Methyltransferase</keyword>
<dbReference type="AlphaFoldDB" id="E6PBD6"/>
<dbReference type="PANTHER" id="PTHR11680">
    <property type="entry name" value="SERINE HYDROXYMETHYLTRANSFERASE"/>
    <property type="match status" value="1"/>
</dbReference>
<evidence type="ECO:0000313" key="14">
    <source>
        <dbReference type="Proteomes" id="UP000008120"/>
    </source>
</evidence>
<dbReference type="InterPro" id="IPR015424">
    <property type="entry name" value="PyrdxlP-dep_Trfase"/>
</dbReference>
<name>E6PBD6_CALS0</name>
<organism evidence="13 14">
    <name type="scientific">Caldiarchaeum subterraneum</name>
    <dbReference type="NCBI Taxonomy" id="311458"/>
    <lineage>
        <taxon>Archaea</taxon>
        <taxon>Nitrososphaerota</taxon>
        <taxon>Candidatus Caldarchaeales</taxon>
        <taxon>Candidatus Caldarchaeaceae</taxon>
        <taxon>Candidatus Caldarchaeum</taxon>
    </lineage>
</organism>
<keyword evidence="5 9" id="KW-0554">One-carbon metabolism</keyword>
<evidence type="ECO:0000256" key="7">
    <source>
        <dbReference type="ARBA" id="ARBA00022679"/>
    </source>
</evidence>
<dbReference type="EMBL" id="BA000048">
    <property type="protein sequence ID" value="BAJ51247.1"/>
    <property type="molecule type" value="Genomic_DNA"/>
</dbReference>
<evidence type="ECO:0000256" key="1">
    <source>
        <dbReference type="ARBA" id="ARBA00001933"/>
    </source>
</evidence>
<dbReference type="EC" id="2.1.2.-" evidence="9"/>
<dbReference type="Gene3D" id="3.90.1150.10">
    <property type="entry name" value="Aspartate Aminotransferase, domain 1"/>
    <property type="match status" value="1"/>
</dbReference>
<dbReference type="EMBL" id="AP011708">
    <property type="protein sequence ID" value="BAJ46781.1"/>
    <property type="molecule type" value="Genomic_DNA"/>
</dbReference>
<comment type="pathway">
    <text evidence="9">Amino-acid biosynthesis; glycine biosynthesis; glycine from L-serine: step 1/1.</text>
</comment>
<dbReference type="InterPro" id="IPR001085">
    <property type="entry name" value="Ser_HO-MeTrfase"/>
</dbReference>
<evidence type="ECO:0000313" key="12">
    <source>
        <dbReference type="EMBL" id="BAJ46781.1"/>
    </source>
</evidence>
<keyword evidence="4 9" id="KW-0963">Cytoplasm</keyword>
<evidence type="ECO:0000256" key="2">
    <source>
        <dbReference type="ARBA" id="ARBA00006376"/>
    </source>
</evidence>
<evidence type="ECO:0000256" key="6">
    <source>
        <dbReference type="ARBA" id="ARBA00022605"/>
    </source>
</evidence>
<dbReference type="PANTHER" id="PTHR11680:SF35">
    <property type="entry name" value="SERINE HYDROXYMETHYLTRANSFERASE 1"/>
    <property type="match status" value="1"/>
</dbReference>
<evidence type="ECO:0000256" key="3">
    <source>
        <dbReference type="ARBA" id="ARBA00011738"/>
    </source>
</evidence>
<reference evidence="12" key="3">
    <citation type="journal article" date="2012" name="PLoS ONE">
        <title>A Deeply Branching Thermophilic Bacterium with an Ancient Acetyl-CoA Pathway Dominates a Subsurface Ecosystem.</title>
        <authorList>
            <person name="Takami H."/>
            <person name="Noguchi H."/>
            <person name="Takaki Y."/>
            <person name="Uchiyama I."/>
            <person name="Toyoda A."/>
            <person name="Nishi S."/>
            <person name="Chee G.-J."/>
            <person name="Arai W."/>
            <person name="Nunoura T."/>
            <person name="Itoh T."/>
            <person name="Hattori M."/>
            <person name="Takai K."/>
        </authorList>
    </citation>
    <scope>NUCLEOTIDE SEQUENCE</scope>
</reference>
<sequence>MGLDMTTATLAEPEAVYQKVLDLLEKHHSMMRRSLPLIASENVVSPAVREALVSDFMHRYAEGWPGERLYAGCRYIDEVELLAIELGKAVYRAEFVDVRPISGVVANLVAYSAFARPGDMMVALTIPHGGHISHGKEKWGGTAGVVRGLDVERYEFDEENFEIDVDATARRLRKIEAETGKKPRLFMLGASVFLFPHPVKEIRSLADQYGAYVVYDAAHVAGLIAGGMFQDPLREGADCMTMSTHKTLAGPQHGMVVSWNKYGERLKQIAFPGLLSNHHLHAVAGLAIALAEALAFYREYASQIIRNAKILAESLYELGIDALYPNKGFTESHTIVADVSKYMDGRTAEERLEQAGIIVNRNLIPKDYRLKTDYRRPSGIRLGSQEVTRLGMKESEMKQIAEFIADVIVRGKEPSKVAKDVAEFRSNYRKVHYCFENATGAYDYVRIR</sequence>
<keyword evidence="6 9" id="KW-0028">Amino-acid biosynthesis</keyword>
<comment type="caution">
    <text evidence="9">Lacks conserved residue(s) required for the propagation of feature annotation.</text>
</comment>
<dbReference type="GO" id="GO:0019264">
    <property type="term" value="P:glycine biosynthetic process from serine"/>
    <property type="evidence" value="ECO:0007669"/>
    <property type="project" value="UniProtKB-UniRule"/>
</dbReference>
<feature type="site" description="Plays an important role in substrate specificity" evidence="9">
    <location>
        <position position="245"/>
    </location>
</feature>
<comment type="similarity">
    <text evidence="2 9">Belongs to the SHMT family.</text>
</comment>
<dbReference type="GO" id="GO:0005737">
    <property type="term" value="C:cytoplasm"/>
    <property type="evidence" value="ECO:0007669"/>
    <property type="project" value="UniProtKB-SubCell"/>
</dbReference>
<reference evidence="13 14" key="2">
    <citation type="journal article" date="2011" name="Nucleic Acids Res.">
        <title>Insights into the evolution of Archaea and eukaryotic protein modifier systems revealed by the genome of a novel archaeal group.</title>
        <authorList>
            <person name="Nunoura T."/>
            <person name="Takaki Y."/>
            <person name="Kakuta J."/>
            <person name="Nishi S."/>
            <person name="Sugahara J."/>
            <person name="Kazama H."/>
            <person name="Chee G."/>
            <person name="Hattori M."/>
            <person name="Kanai A."/>
            <person name="Atomi H."/>
            <person name="Takai K."/>
            <person name="Takami H."/>
        </authorList>
    </citation>
    <scope>NUCLEOTIDE SEQUENCE [LARGE SCALE GENOMIC DNA]</scope>
</reference>
<feature type="modified residue" description="N6-(pyridoxal phosphate)lysine" evidence="9 10">
    <location>
        <position position="246"/>
    </location>
</feature>
<dbReference type="STRING" id="311458.CSUB_C1396"/>
<dbReference type="Pfam" id="PF00464">
    <property type="entry name" value="SHMT"/>
    <property type="match status" value="1"/>
</dbReference>
<feature type="domain" description="Serine hydroxymethyltransferase-like" evidence="11">
    <location>
        <begin position="18"/>
        <end position="404"/>
    </location>
</feature>
<evidence type="ECO:0000256" key="4">
    <source>
        <dbReference type="ARBA" id="ARBA00022490"/>
    </source>
</evidence>
<dbReference type="GO" id="GO:0032259">
    <property type="term" value="P:methylation"/>
    <property type="evidence" value="ECO:0007669"/>
    <property type="project" value="UniProtKB-KW"/>
</dbReference>
<comment type="cofactor">
    <cofactor evidence="1 9 10">
        <name>pyridoxal 5'-phosphate</name>
        <dbReference type="ChEBI" id="CHEBI:597326"/>
    </cofactor>
</comment>
<evidence type="ECO:0000256" key="5">
    <source>
        <dbReference type="ARBA" id="ARBA00022563"/>
    </source>
</evidence>
<dbReference type="UniPathway" id="UPA00288">
    <property type="reaction ID" value="UER01023"/>
</dbReference>
<dbReference type="Proteomes" id="UP000008120">
    <property type="component" value="Chromosome"/>
</dbReference>
<dbReference type="InterPro" id="IPR049943">
    <property type="entry name" value="Ser_HO-MeTrfase-like"/>
</dbReference>
<dbReference type="Gene3D" id="3.40.640.10">
    <property type="entry name" value="Type I PLP-dependent aspartate aminotransferase-like (Major domain)"/>
    <property type="match status" value="1"/>
</dbReference>
<dbReference type="InterPro" id="IPR015421">
    <property type="entry name" value="PyrdxlP-dep_Trfase_major"/>
</dbReference>
<comment type="subcellular location">
    <subcellularLocation>
        <location evidence="9">Cytoplasm</location>
    </subcellularLocation>
</comment>
<evidence type="ECO:0000256" key="10">
    <source>
        <dbReference type="PIRSR" id="PIRSR000412-50"/>
    </source>
</evidence>
<comment type="subunit">
    <text evidence="3 9">Homodimer.</text>
</comment>
<dbReference type="GO" id="GO:0008168">
    <property type="term" value="F:methyltransferase activity"/>
    <property type="evidence" value="ECO:0007669"/>
    <property type="project" value="UniProtKB-KW"/>
</dbReference>
<dbReference type="KEGG" id="csu:CSUB_C1396"/>
<dbReference type="SUPFAM" id="SSF53383">
    <property type="entry name" value="PLP-dependent transferases"/>
    <property type="match status" value="1"/>
</dbReference>
<dbReference type="HAMAP" id="MF_00051">
    <property type="entry name" value="SHMT"/>
    <property type="match status" value="1"/>
</dbReference>
<dbReference type="InterPro" id="IPR039429">
    <property type="entry name" value="SHMT-like_dom"/>
</dbReference>
<evidence type="ECO:0000256" key="8">
    <source>
        <dbReference type="ARBA" id="ARBA00022898"/>
    </source>
</evidence>
<evidence type="ECO:0000256" key="9">
    <source>
        <dbReference type="HAMAP-Rule" id="MF_00051"/>
    </source>
</evidence>